<comment type="subcellular location">
    <subcellularLocation>
        <location evidence="1">Nucleus</location>
    </subcellularLocation>
</comment>
<dbReference type="PANTHER" id="PTHR13392:SF13">
    <property type="entry name" value="AXH DOMAIN-CONTAINING PROTEIN"/>
    <property type="match status" value="1"/>
</dbReference>
<reference evidence="9" key="1">
    <citation type="submission" date="2021-04" db="EMBL/GenBank/DDBJ databases">
        <authorList>
            <consortium name="Molecular Ecology Group"/>
        </authorList>
    </citation>
    <scope>NUCLEOTIDE SEQUENCE</scope>
</reference>
<evidence type="ECO:0000313" key="9">
    <source>
        <dbReference type="EMBL" id="CAG5130926.1"/>
    </source>
</evidence>
<dbReference type="EMBL" id="CAJHNH020004346">
    <property type="protein sequence ID" value="CAG5130926.1"/>
    <property type="molecule type" value="Genomic_DNA"/>
</dbReference>
<name>A0A8S3ZUZ0_9EUPU</name>
<feature type="domain" description="AXH" evidence="8">
    <location>
        <begin position="1"/>
        <end position="54"/>
    </location>
</feature>
<evidence type="ECO:0000256" key="4">
    <source>
        <dbReference type="ARBA" id="ARBA00023125"/>
    </source>
</evidence>
<dbReference type="PANTHER" id="PTHR13392">
    <property type="entry name" value="ATAXIN 1"/>
    <property type="match status" value="1"/>
</dbReference>
<dbReference type="OrthoDB" id="10000452at2759"/>
<keyword evidence="6" id="KW-0539">Nucleus</keyword>
<evidence type="ECO:0000256" key="1">
    <source>
        <dbReference type="ARBA" id="ARBA00004123"/>
    </source>
</evidence>
<dbReference type="GO" id="GO:0005634">
    <property type="term" value="C:nucleus"/>
    <property type="evidence" value="ECO:0007669"/>
    <property type="project" value="UniProtKB-SubCell"/>
</dbReference>
<organism evidence="9 10">
    <name type="scientific">Candidula unifasciata</name>
    <dbReference type="NCBI Taxonomy" id="100452"/>
    <lineage>
        <taxon>Eukaryota</taxon>
        <taxon>Metazoa</taxon>
        <taxon>Spiralia</taxon>
        <taxon>Lophotrochozoa</taxon>
        <taxon>Mollusca</taxon>
        <taxon>Gastropoda</taxon>
        <taxon>Heterobranchia</taxon>
        <taxon>Euthyneura</taxon>
        <taxon>Panpulmonata</taxon>
        <taxon>Eupulmonata</taxon>
        <taxon>Stylommatophora</taxon>
        <taxon>Helicina</taxon>
        <taxon>Helicoidea</taxon>
        <taxon>Geomitridae</taxon>
        <taxon>Candidula</taxon>
    </lineage>
</organism>
<dbReference type="SMART" id="SM00536">
    <property type="entry name" value="AXH"/>
    <property type="match status" value="1"/>
</dbReference>
<dbReference type="GO" id="GO:0003723">
    <property type="term" value="F:RNA binding"/>
    <property type="evidence" value="ECO:0007669"/>
    <property type="project" value="InterPro"/>
</dbReference>
<accession>A0A8S3ZUZ0</accession>
<dbReference type="Proteomes" id="UP000678393">
    <property type="component" value="Unassembled WGS sequence"/>
</dbReference>
<protein>
    <recommendedName>
        <fullName evidence="8">AXH domain-containing protein</fullName>
    </recommendedName>
</protein>
<evidence type="ECO:0000313" key="10">
    <source>
        <dbReference type="Proteomes" id="UP000678393"/>
    </source>
</evidence>
<keyword evidence="10" id="KW-1185">Reference proteome</keyword>
<proteinExistence type="predicted"/>
<keyword evidence="4" id="KW-0238">DNA-binding</keyword>
<dbReference type="InterPro" id="IPR003652">
    <property type="entry name" value="Ataxin_AXH_dom"/>
</dbReference>
<comment type="caution">
    <text evidence="9">The sequence shown here is derived from an EMBL/GenBank/DDBJ whole genome shotgun (WGS) entry which is preliminary data.</text>
</comment>
<dbReference type="PROSITE" id="PS51148">
    <property type="entry name" value="AXH"/>
    <property type="match status" value="1"/>
</dbReference>
<dbReference type="SUPFAM" id="SSF102031">
    <property type="entry name" value="AXH domain"/>
    <property type="match status" value="1"/>
</dbReference>
<evidence type="ECO:0000256" key="6">
    <source>
        <dbReference type="ARBA" id="ARBA00023242"/>
    </source>
</evidence>
<dbReference type="Pfam" id="PF08517">
    <property type="entry name" value="AXH"/>
    <property type="match status" value="1"/>
</dbReference>
<dbReference type="AlphaFoldDB" id="A0A8S3ZUZ0"/>
<dbReference type="GO" id="GO:0003677">
    <property type="term" value="F:DNA binding"/>
    <property type="evidence" value="ECO:0007669"/>
    <property type="project" value="UniProtKB-KW"/>
</dbReference>
<feature type="region of interest" description="Disordered" evidence="7">
    <location>
        <begin position="190"/>
        <end position="215"/>
    </location>
</feature>
<evidence type="ECO:0000259" key="8">
    <source>
        <dbReference type="PROSITE" id="PS51148"/>
    </source>
</evidence>
<feature type="non-terminal residue" evidence="9">
    <location>
        <position position="1"/>
    </location>
</feature>
<dbReference type="InterPro" id="IPR043404">
    <property type="entry name" value="ATAXIN1-like"/>
</dbReference>
<evidence type="ECO:0000256" key="3">
    <source>
        <dbReference type="ARBA" id="ARBA00023015"/>
    </source>
</evidence>
<dbReference type="InterPro" id="IPR036096">
    <property type="entry name" value="Ataxin_AXH_dom_sf"/>
</dbReference>
<keyword evidence="5" id="KW-0804">Transcription</keyword>
<evidence type="ECO:0000256" key="2">
    <source>
        <dbReference type="ARBA" id="ARBA00022491"/>
    </source>
</evidence>
<sequence length="215" mass="23455">VTVEATLEHPFFVFGQGWSSCSVSRTLARYGLDCQKLNVGDVCISLTHKDVNLKAAEIGQQQHEHSDLTDNTLTMTGTASAEHCIPHCTSSLTLASPAFLSSALASCIKSESAVLSQPSSTSCDKRHLQTDLPPPLSNIVLVKKENNGHSLQTKNSQRVEEELVGAKVFEEDDQSDSVLSLRKRRWSAPDTGCVKIDPEQERDQLMPVTGAHKNE</sequence>
<keyword evidence="2" id="KW-0678">Repressor</keyword>
<evidence type="ECO:0000256" key="7">
    <source>
        <dbReference type="SAM" id="MobiDB-lite"/>
    </source>
</evidence>
<dbReference type="GO" id="GO:0006355">
    <property type="term" value="P:regulation of DNA-templated transcription"/>
    <property type="evidence" value="ECO:0007669"/>
    <property type="project" value="InterPro"/>
</dbReference>
<evidence type="ECO:0000256" key="5">
    <source>
        <dbReference type="ARBA" id="ARBA00023163"/>
    </source>
</evidence>
<gene>
    <name evidence="9" type="ORF">CUNI_LOCUS16484</name>
</gene>
<keyword evidence="3" id="KW-0805">Transcription regulation</keyword>